<name>A0A0H2YR98_CLOP1</name>
<keyword evidence="1" id="KW-0472">Membrane</keyword>
<keyword evidence="1" id="KW-1133">Transmembrane helix</keyword>
<evidence type="ECO:0000256" key="1">
    <source>
        <dbReference type="SAM" id="Phobius"/>
    </source>
</evidence>
<keyword evidence="3" id="KW-1185">Reference proteome</keyword>
<accession>A0A0H2YR98</accession>
<feature type="transmembrane region" description="Helical" evidence="1">
    <location>
        <begin position="92"/>
        <end position="113"/>
    </location>
</feature>
<protein>
    <submittedName>
        <fullName evidence="2">Uncharacterized protein</fullName>
    </submittedName>
</protein>
<evidence type="ECO:0000313" key="3">
    <source>
        <dbReference type="Proteomes" id="UP000001823"/>
    </source>
</evidence>
<dbReference type="RefSeq" id="WP_003460714.1">
    <property type="nucleotide sequence ID" value="NC_008261.1"/>
</dbReference>
<dbReference type="AlphaFoldDB" id="A0A0H2YR98"/>
<proteinExistence type="predicted"/>
<evidence type="ECO:0000313" key="2">
    <source>
        <dbReference type="EMBL" id="ABG83454.1"/>
    </source>
</evidence>
<sequence>MYFQELYDSSNMSILIAFIFYLIRIYPSYVMAKKANLKHSWMMFFPVLGEFQMLHLAGLSYLYFIIYLIPVARVILFVIVFYRILRNFGFGLFMTILGIIFSFIAFLTFWYIVLTDREFIGDIPREYQEF</sequence>
<dbReference type="PaxDb" id="195103-CPF_1347"/>
<reference evidence="2 3" key="1">
    <citation type="journal article" date="2006" name="Genome Res.">
        <title>Skewed genomic variability in strains of the toxigenic bacterial pathogen, Clostridium perfringens.</title>
        <authorList>
            <person name="Myers G.S."/>
            <person name="Rasko D.A."/>
            <person name="Cheung J.K."/>
            <person name="Ravel J."/>
            <person name="Seshadri R."/>
            <person name="Deboy R.T."/>
            <person name="Ren Q."/>
            <person name="Varga J."/>
            <person name="Awad M.M."/>
            <person name="Brinkac L.M."/>
            <person name="Daugherty S.C."/>
            <person name="Haft D.H."/>
            <person name="Dodson R.J."/>
            <person name="Madupu R."/>
            <person name="Nelson W.C."/>
            <person name="Rosovitz M.J."/>
            <person name="Sullivan S.A."/>
            <person name="Khouri H."/>
            <person name="Dimitrov G.I."/>
            <person name="Watkins K.L."/>
            <person name="Mulligan S."/>
            <person name="Benton J."/>
            <person name="Radune D."/>
            <person name="Fisher D.J."/>
            <person name="Atkins H.S."/>
            <person name="Hiscox T."/>
            <person name="Jost B.H."/>
            <person name="Billington S.J."/>
            <person name="Songer J.G."/>
            <person name="McClane B.A."/>
            <person name="Titball R.W."/>
            <person name="Rood J.I."/>
            <person name="Melville S.B."/>
            <person name="Paulsen I.T."/>
        </authorList>
    </citation>
    <scope>NUCLEOTIDE SEQUENCE [LARGE SCALE GENOMIC DNA]</scope>
    <source>
        <strain evidence="3">ATCC 13124 / DSM 756 / JCM 1290 / NCIMB 6125 / NCTC 8237 / S 107 / Type A</strain>
    </source>
</reference>
<dbReference type="eggNOG" id="ENOG50325CI">
    <property type="taxonomic scope" value="Bacteria"/>
</dbReference>
<keyword evidence="1" id="KW-0812">Transmembrane</keyword>
<dbReference type="HOGENOM" id="CLU_1934393_0_0_9"/>
<organism evidence="2 3">
    <name type="scientific">Clostridium perfringens (strain ATCC 13124 / DSM 756 / JCM 1290 / NCIMB 6125 / NCTC 8237 / Type A)</name>
    <dbReference type="NCBI Taxonomy" id="195103"/>
    <lineage>
        <taxon>Bacteria</taxon>
        <taxon>Bacillati</taxon>
        <taxon>Bacillota</taxon>
        <taxon>Clostridia</taxon>
        <taxon>Eubacteriales</taxon>
        <taxon>Clostridiaceae</taxon>
        <taxon>Clostridium</taxon>
    </lineage>
</organism>
<dbReference type="EMBL" id="CP000246">
    <property type="protein sequence ID" value="ABG83454.1"/>
    <property type="molecule type" value="Genomic_DNA"/>
</dbReference>
<dbReference type="KEGG" id="cpf:CPF_1347"/>
<gene>
    <name evidence="2" type="ordered locus">CPF_1347</name>
</gene>
<feature type="transmembrane region" description="Helical" evidence="1">
    <location>
        <begin position="64"/>
        <end position="85"/>
    </location>
</feature>
<dbReference type="Proteomes" id="UP000001823">
    <property type="component" value="Chromosome"/>
</dbReference>
<feature type="transmembrane region" description="Helical" evidence="1">
    <location>
        <begin position="12"/>
        <end position="29"/>
    </location>
</feature>